<comment type="catalytic activity">
    <reaction evidence="10">
        <text>ATP + H2O = ADP + phosphate + H(+)</text>
        <dbReference type="Rhea" id="RHEA:13065"/>
        <dbReference type="ChEBI" id="CHEBI:15377"/>
        <dbReference type="ChEBI" id="CHEBI:15378"/>
        <dbReference type="ChEBI" id="CHEBI:30616"/>
        <dbReference type="ChEBI" id="CHEBI:43474"/>
        <dbReference type="ChEBI" id="CHEBI:456216"/>
        <dbReference type="EC" id="5.6.2.3"/>
    </reaction>
</comment>
<evidence type="ECO:0000256" key="6">
    <source>
        <dbReference type="ARBA" id="ARBA00022840"/>
    </source>
</evidence>
<dbReference type="PROSITE" id="PS51199">
    <property type="entry name" value="SF4_HELICASE"/>
    <property type="match status" value="1"/>
</dbReference>
<keyword evidence="5 12" id="KW-0347">Helicase</keyword>
<keyword evidence="4" id="KW-0378">Hydrolase</keyword>
<dbReference type="Gene3D" id="1.10.860.10">
    <property type="entry name" value="DNAb Helicase, Chain A"/>
    <property type="match status" value="1"/>
</dbReference>
<dbReference type="EMBL" id="CP003235">
    <property type="protein sequence ID" value="AFC28371.1"/>
    <property type="molecule type" value="Genomic_DNA"/>
</dbReference>
<evidence type="ECO:0000256" key="4">
    <source>
        <dbReference type="ARBA" id="ARBA00022801"/>
    </source>
</evidence>
<evidence type="ECO:0000256" key="1">
    <source>
        <dbReference type="ARBA" id="ARBA00008428"/>
    </source>
</evidence>
<dbReference type="Pfam" id="PF03796">
    <property type="entry name" value="DnaB_C"/>
    <property type="match status" value="1"/>
</dbReference>
<evidence type="ECO:0000256" key="9">
    <source>
        <dbReference type="ARBA" id="ARBA00044969"/>
    </source>
</evidence>
<evidence type="ECO:0000256" key="2">
    <source>
        <dbReference type="ARBA" id="ARBA00022705"/>
    </source>
</evidence>
<gene>
    <name evidence="12" type="ORF">PM3016_1446</name>
</gene>
<dbReference type="KEGG" id="pmq:PM3016_1446"/>
<dbReference type="SUPFAM" id="SSF48024">
    <property type="entry name" value="N-terminal domain of DnaB helicase"/>
    <property type="match status" value="1"/>
</dbReference>
<organism evidence="12 13">
    <name type="scientific">Paenibacillus mucilaginosus 3016</name>
    <dbReference type="NCBI Taxonomy" id="1116391"/>
    <lineage>
        <taxon>Bacteria</taxon>
        <taxon>Bacillati</taxon>
        <taxon>Bacillota</taxon>
        <taxon>Bacilli</taxon>
        <taxon>Bacillales</taxon>
        <taxon>Paenibacillaceae</taxon>
        <taxon>Paenibacillus</taxon>
    </lineage>
</organism>
<evidence type="ECO:0000256" key="5">
    <source>
        <dbReference type="ARBA" id="ARBA00022806"/>
    </source>
</evidence>
<dbReference type="Pfam" id="PF00772">
    <property type="entry name" value="DnaB"/>
    <property type="match status" value="1"/>
</dbReference>
<evidence type="ECO:0000313" key="12">
    <source>
        <dbReference type="EMBL" id="AFC28371.1"/>
    </source>
</evidence>
<dbReference type="Proteomes" id="UP000007523">
    <property type="component" value="Chromosome"/>
</dbReference>
<evidence type="ECO:0000313" key="13">
    <source>
        <dbReference type="Proteomes" id="UP000007523"/>
    </source>
</evidence>
<dbReference type="PANTHER" id="PTHR30153">
    <property type="entry name" value="REPLICATIVE DNA HELICASE DNAB"/>
    <property type="match status" value="1"/>
</dbReference>
<reference evidence="12 13" key="1">
    <citation type="journal article" date="2012" name="J. Bacteriol.">
        <title>Complete Genome Sequence of Paenibacillus mucilaginosus 3016, a Bacterium Functional as Microbial Fertilizer.</title>
        <authorList>
            <person name="Ma M."/>
            <person name="Wang Z."/>
            <person name="Li L."/>
            <person name="Jiang X."/>
            <person name="Guan D."/>
            <person name="Cao F."/>
            <person name="Chen H."/>
            <person name="Wang X."/>
            <person name="Shen D."/>
            <person name="Du B."/>
            <person name="Li J."/>
        </authorList>
    </citation>
    <scope>NUCLEOTIDE SEQUENCE [LARGE SCALE GENOMIC DNA]</scope>
    <source>
        <strain evidence="12 13">3016</strain>
    </source>
</reference>
<evidence type="ECO:0000256" key="3">
    <source>
        <dbReference type="ARBA" id="ARBA00022741"/>
    </source>
</evidence>
<keyword evidence="6" id="KW-0067">ATP-binding</keyword>
<dbReference type="InterPro" id="IPR036185">
    <property type="entry name" value="DNA_heli_DnaB-like_N_sf"/>
</dbReference>
<dbReference type="GO" id="GO:0016787">
    <property type="term" value="F:hydrolase activity"/>
    <property type="evidence" value="ECO:0007669"/>
    <property type="project" value="UniProtKB-KW"/>
</dbReference>
<keyword evidence="8" id="KW-0413">Isomerase</keyword>
<dbReference type="InterPro" id="IPR007694">
    <property type="entry name" value="DNA_helicase_DnaB-like_C"/>
</dbReference>
<comment type="similarity">
    <text evidence="1">Belongs to the helicase family. DnaB subfamily.</text>
</comment>
<dbReference type="InterPro" id="IPR027417">
    <property type="entry name" value="P-loop_NTPase"/>
</dbReference>
<dbReference type="Gene3D" id="3.40.50.300">
    <property type="entry name" value="P-loop containing nucleotide triphosphate hydrolases"/>
    <property type="match status" value="1"/>
</dbReference>
<evidence type="ECO:0000256" key="10">
    <source>
        <dbReference type="ARBA" id="ARBA00048954"/>
    </source>
</evidence>
<keyword evidence="3" id="KW-0547">Nucleotide-binding</keyword>
<dbReference type="GO" id="GO:0005829">
    <property type="term" value="C:cytosol"/>
    <property type="evidence" value="ECO:0007669"/>
    <property type="project" value="TreeGrafter"/>
</dbReference>
<evidence type="ECO:0000256" key="8">
    <source>
        <dbReference type="ARBA" id="ARBA00023235"/>
    </source>
</evidence>
<dbReference type="GO" id="GO:0005524">
    <property type="term" value="F:ATP binding"/>
    <property type="evidence" value="ECO:0007669"/>
    <property type="project" value="UniProtKB-KW"/>
</dbReference>
<evidence type="ECO:0000259" key="11">
    <source>
        <dbReference type="PROSITE" id="PS51199"/>
    </source>
</evidence>
<dbReference type="HOGENOM" id="CLU_005373_0_1_9"/>
<evidence type="ECO:0000256" key="7">
    <source>
        <dbReference type="ARBA" id="ARBA00023125"/>
    </source>
</evidence>
<keyword evidence="13" id="KW-1185">Reference proteome</keyword>
<dbReference type="STRING" id="1116391.PM3016_1446"/>
<accession>H6NGS9</accession>
<dbReference type="AlphaFoldDB" id="H6NGS9"/>
<keyword evidence="7" id="KW-0238">DNA-binding</keyword>
<dbReference type="InterPro" id="IPR016136">
    <property type="entry name" value="DNA_helicase_N/primase_C"/>
</dbReference>
<name>H6NGS9_9BACL</name>
<dbReference type="GO" id="GO:0003677">
    <property type="term" value="F:DNA binding"/>
    <property type="evidence" value="ECO:0007669"/>
    <property type="project" value="UniProtKB-KW"/>
</dbReference>
<dbReference type="GO" id="GO:0043139">
    <property type="term" value="F:5'-3' DNA helicase activity"/>
    <property type="evidence" value="ECO:0007669"/>
    <property type="project" value="UniProtKB-EC"/>
</dbReference>
<dbReference type="EC" id="5.6.2.3" evidence="9"/>
<dbReference type="SUPFAM" id="SSF52540">
    <property type="entry name" value="P-loop containing nucleoside triphosphate hydrolases"/>
    <property type="match status" value="1"/>
</dbReference>
<sequence>MLQTEALEMVILGSVFEDPSLAREVMATVTIDMFRQPWNRNLYRMMAWLEKNNHPVNYTNISTYFAKDMGKIGGVDYLLKVIGSVVSVSEIRENMKLLAELDARRKLSQLIEQTRALIDDPAAGRFDEILDTFEQKALEIRPKVSQENKSGDRIRMWFENLLLRKQNPSLAFGVLTGWDPLDRMTLGFQRSNLIVIGARTSMGKSAFANEIKVRASSMGNKVADFSLEMTIEQIYNRMASTMCGIPLQAIRIGNLTDFQIGLIADKLDEFAKIPIDDSRGVTTEYITSEMRRMKRQEGLDLVVVDYLQEINETAEQNDNGGSALHRVCQKLRAAAKDCDCAVIGLSQVKQDVDSRANKRPMVSDLSGSAAIAAVADDILLLYRDEYYNPETSDKGILEVNVAKQRNGPTGIVKLKYDKDTQKITV</sequence>
<protein>
    <recommendedName>
        <fullName evidence="9">DNA 5'-3' helicase</fullName>
        <ecNumber evidence="9">5.6.2.3</ecNumber>
    </recommendedName>
</protein>
<feature type="domain" description="SF4 helicase" evidence="11">
    <location>
        <begin position="167"/>
        <end position="425"/>
    </location>
</feature>
<proteinExistence type="inferred from homology"/>
<dbReference type="GO" id="GO:0006260">
    <property type="term" value="P:DNA replication"/>
    <property type="evidence" value="ECO:0007669"/>
    <property type="project" value="UniProtKB-KW"/>
</dbReference>
<dbReference type="InterPro" id="IPR007693">
    <property type="entry name" value="DNA_helicase_DnaB-like_N"/>
</dbReference>
<dbReference type="PANTHER" id="PTHR30153:SF2">
    <property type="entry name" value="REPLICATIVE DNA HELICASE"/>
    <property type="match status" value="1"/>
</dbReference>
<keyword evidence="2" id="KW-0235">DNA replication</keyword>
<dbReference type="RefSeq" id="WP_014368973.1">
    <property type="nucleotide sequence ID" value="NC_016935.1"/>
</dbReference>